<dbReference type="Proteomes" id="UP000419144">
    <property type="component" value="Unassembled WGS sequence"/>
</dbReference>
<gene>
    <name evidence="2" type="ORF">LtaPh_3109400</name>
</gene>
<feature type="compositionally biased region" description="Basic residues" evidence="1">
    <location>
        <begin position="276"/>
        <end position="285"/>
    </location>
</feature>
<accession>A0A640KU85</accession>
<feature type="compositionally biased region" description="Basic residues" evidence="1">
    <location>
        <begin position="190"/>
        <end position="216"/>
    </location>
</feature>
<comment type="caution">
    <text evidence="2">The sequence shown here is derived from an EMBL/GenBank/DDBJ whole genome shotgun (WGS) entry which is preliminary data.</text>
</comment>
<reference evidence="2" key="1">
    <citation type="submission" date="2019-11" db="EMBL/GenBank/DDBJ databases">
        <title>Leishmania tarentolae CDS.</title>
        <authorList>
            <person name="Goto Y."/>
            <person name="Yamagishi J."/>
        </authorList>
    </citation>
    <scope>NUCLEOTIDE SEQUENCE [LARGE SCALE GENOMIC DNA]</scope>
    <source>
        <strain evidence="2">Parrot Tar II</strain>
    </source>
</reference>
<keyword evidence="3" id="KW-1185">Reference proteome</keyword>
<feature type="compositionally biased region" description="Basic and acidic residues" evidence="1">
    <location>
        <begin position="386"/>
        <end position="397"/>
    </location>
</feature>
<dbReference type="VEuPathDB" id="TriTrypDB:LtaPh_3109400"/>
<feature type="region of interest" description="Disordered" evidence="1">
    <location>
        <begin position="136"/>
        <end position="235"/>
    </location>
</feature>
<organism evidence="2 3">
    <name type="scientific">Leishmania tarentolae</name>
    <name type="common">Sauroleishmania tarentolae</name>
    <dbReference type="NCBI Taxonomy" id="5689"/>
    <lineage>
        <taxon>Eukaryota</taxon>
        <taxon>Discoba</taxon>
        <taxon>Euglenozoa</taxon>
        <taxon>Kinetoplastea</taxon>
        <taxon>Metakinetoplastina</taxon>
        <taxon>Trypanosomatida</taxon>
        <taxon>Trypanosomatidae</taxon>
        <taxon>Leishmaniinae</taxon>
        <taxon>Leishmania</taxon>
        <taxon>lizard Leishmania</taxon>
    </lineage>
</organism>
<feature type="region of interest" description="Disordered" evidence="1">
    <location>
        <begin position="261"/>
        <end position="422"/>
    </location>
</feature>
<name>A0A640KU85_LEITA</name>
<sequence length="422" mass="46263">MLLRSLPLYAARVVSVSLIESMPSPGKGESIPGSHATLTFHLHRFHDKESFGVDCAFEPFSGSEKQCFVRGMDTNLIASSAALQSVLGDRKPAHTRSIRVTSINGIAKLTKTTVRELFGTKSDVVVQCTVSTAVTSTPDPRCVDTGAEGDDDDAEAAHTPKRPRRNAKIPVTDAFPADDIDVGSSSPKNAAKRRGWRTRGLSRKHPKVSKKRRRYSGARSPVQERISDDTDLTVDDSVSTDAEALSTAVTSGADNINAAGVETLHKLEPETAVMPRRTRGRHPRKRDALLDPKWRGTTSEQETPDDVWFTHAESTPLGNGEDGDARLEKVAVPTRKRRGRPPKTTMVDAPTEAETTEAAKPGRRRMASDLSELKQKKTSRRPGRPRKQDKAEEERELTQIPVASLREEPEDQAEGIDAELEL</sequence>
<protein>
    <submittedName>
        <fullName evidence="2">Uncharacterized protein</fullName>
    </submittedName>
</protein>
<feature type="compositionally biased region" description="Acidic residues" evidence="1">
    <location>
        <begin position="408"/>
        <end position="422"/>
    </location>
</feature>
<dbReference type="EMBL" id="BLBS01000046">
    <property type="protein sequence ID" value="GET91097.1"/>
    <property type="molecule type" value="Genomic_DNA"/>
</dbReference>
<dbReference type="AlphaFoldDB" id="A0A640KU85"/>
<proteinExistence type="predicted"/>
<dbReference type="OrthoDB" id="266356at2759"/>
<evidence type="ECO:0000256" key="1">
    <source>
        <dbReference type="SAM" id="MobiDB-lite"/>
    </source>
</evidence>
<evidence type="ECO:0000313" key="3">
    <source>
        <dbReference type="Proteomes" id="UP000419144"/>
    </source>
</evidence>
<evidence type="ECO:0000313" key="2">
    <source>
        <dbReference type="EMBL" id="GET91097.1"/>
    </source>
</evidence>
<feature type="compositionally biased region" description="Basic residues" evidence="1">
    <location>
        <begin position="376"/>
        <end position="385"/>
    </location>
</feature>